<name>A0A4Z2HM28_9TELE</name>
<sequence length="303" mass="34258">MRASRCVISSWIHSSIPLRPIPKSLSVVRCLLHSIKPHQDHDALRAQHSFERSAFVQLQQVSYDRQTGRSRSLNSQSKAEMSPTRSHETDSSMPPHETSADALKAPPLESDRLVVTWCNSLSMSMRTVQSKSDQAEGHQGRDCPKKRAAEQNTGEAASEGQNQEGPEGTGVSSRKARWTWRRMRRASKFPIQRGNAEDSESCQAKKVTAGRKKTRRRGTESKSATEEDSDDESLFYSVEQIQSFLSRNKHMWDVKVEDHFPDSDTFGVSAGFFTAKKNRGGFTQKKFFRLKKILCDIRKDINA</sequence>
<feature type="compositionally biased region" description="Basic and acidic residues" evidence="1">
    <location>
        <begin position="133"/>
        <end position="149"/>
    </location>
</feature>
<feature type="compositionally biased region" description="Basic residues" evidence="1">
    <location>
        <begin position="174"/>
        <end position="187"/>
    </location>
</feature>
<feature type="region of interest" description="Disordered" evidence="1">
    <location>
        <begin position="61"/>
        <end position="106"/>
    </location>
</feature>
<gene>
    <name evidence="2" type="ORF">EYF80_023115</name>
</gene>
<evidence type="ECO:0000256" key="1">
    <source>
        <dbReference type="SAM" id="MobiDB-lite"/>
    </source>
</evidence>
<dbReference type="EMBL" id="SRLO01000216">
    <property type="protein sequence ID" value="TNN66581.1"/>
    <property type="molecule type" value="Genomic_DNA"/>
</dbReference>
<evidence type="ECO:0000313" key="2">
    <source>
        <dbReference type="EMBL" id="TNN66581.1"/>
    </source>
</evidence>
<comment type="caution">
    <text evidence="2">The sequence shown here is derived from an EMBL/GenBank/DDBJ whole genome shotgun (WGS) entry which is preliminary data.</text>
</comment>
<protein>
    <submittedName>
        <fullName evidence="2">Uncharacterized protein</fullName>
    </submittedName>
</protein>
<accession>A0A4Z2HM28</accession>
<feature type="compositionally biased region" description="Polar residues" evidence="1">
    <location>
        <begin position="61"/>
        <end position="79"/>
    </location>
</feature>
<dbReference type="AlphaFoldDB" id="A0A4Z2HM28"/>
<keyword evidence="3" id="KW-1185">Reference proteome</keyword>
<dbReference type="Proteomes" id="UP000314294">
    <property type="component" value="Unassembled WGS sequence"/>
</dbReference>
<feature type="region of interest" description="Disordered" evidence="1">
    <location>
        <begin position="127"/>
        <end position="231"/>
    </location>
</feature>
<organism evidence="2 3">
    <name type="scientific">Liparis tanakae</name>
    <name type="common">Tanaka's snailfish</name>
    <dbReference type="NCBI Taxonomy" id="230148"/>
    <lineage>
        <taxon>Eukaryota</taxon>
        <taxon>Metazoa</taxon>
        <taxon>Chordata</taxon>
        <taxon>Craniata</taxon>
        <taxon>Vertebrata</taxon>
        <taxon>Euteleostomi</taxon>
        <taxon>Actinopterygii</taxon>
        <taxon>Neopterygii</taxon>
        <taxon>Teleostei</taxon>
        <taxon>Neoteleostei</taxon>
        <taxon>Acanthomorphata</taxon>
        <taxon>Eupercaria</taxon>
        <taxon>Perciformes</taxon>
        <taxon>Cottioidei</taxon>
        <taxon>Cottales</taxon>
        <taxon>Liparidae</taxon>
        <taxon>Liparis</taxon>
    </lineage>
</organism>
<reference evidence="2 3" key="1">
    <citation type="submission" date="2019-03" db="EMBL/GenBank/DDBJ databases">
        <title>First draft genome of Liparis tanakae, snailfish: a comprehensive survey of snailfish specific genes.</title>
        <authorList>
            <person name="Kim W."/>
            <person name="Song I."/>
            <person name="Jeong J.-H."/>
            <person name="Kim D."/>
            <person name="Kim S."/>
            <person name="Ryu S."/>
            <person name="Song J.Y."/>
            <person name="Lee S.K."/>
        </authorList>
    </citation>
    <scope>NUCLEOTIDE SEQUENCE [LARGE SCALE GENOMIC DNA]</scope>
    <source>
        <tissue evidence="2">Muscle</tissue>
    </source>
</reference>
<evidence type="ECO:0000313" key="3">
    <source>
        <dbReference type="Proteomes" id="UP000314294"/>
    </source>
</evidence>
<feature type="compositionally biased region" description="Polar residues" evidence="1">
    <location>
        <begin position="150"/>
        <end position="164"/>
    </location>
</feature>
<proteinExistence type="predicted"/>